<dbReference type="EMBL" id="BARS01002600">
    <property type="protein sequence ID" value="GAF69887.1"/>
    <property type="molecule type" value="Genomic_DNA"/>
</dbReference>
<dbReference type="Pfam" id="PF00515">
    <property type="entry name" value="TPR_1"/>
    <property type="match status" value="1"/>
</dbReference>
<sequence>MKNSSCFFVLLLACLPVLFAGCQATGVVQDKTEDKVYLDQDKSDNAVAPDQNDAASADTEAEAGNDTVSAEDKAAEPATQPVEDDDKSSEDKSAEPAPQPSDEAPEDVKAEAIKAAKALDARNLFHKAVLSEKAGDLKTALEYYRKALELDPNYEEANERLTRVRIAMGEQLPEGYDTLKEKFREIEAEITSIRRDVKNRLNLAQEHFRKKEFEKCIRLLEETLSITRWQAYNIDFSAEKVLAKEIIKEARRQQAVIDRAAEEAERTEIQRTLAEEIRNQAEYRRTVARELLDQSRKALGKKNFAEAMSLCQKVLLNDPLNEEARSLETLITGEQMMFEGEKIKLDTSIEWRDTFIKVRQAAIPPSGIMVHPPKDV</sequence>
<dbReference type="InterPro" id="IPR019734">
    <property type="entry name" value="TPR_rpt"/>
</dbReference>
<gene>
    <name evidence="3" type="ORF">S01H1_04977</name>
</gene>
<dbReference type="InterPro" id="IPR011990">
    <property type="entry name" value="TPR-like_helical_dom_sf"/>
</dbReference>
<keyword evidence="1" id="KW-0175">Coiled coil</keyword>
<dbReference type="Gene3D" id="1.25.40.10">
    <property type="entry name" value="Tetratricopeptide repeat domain"/>
    <property type="match status" value="1"/>
</dbReference>
<proteinExistence type="predicted"/>
<organism evidence="3">
    <name type="scientific">marine sediment metagenome</name>
    <dbReference type="NCBI Taxonomy" id="412755"/>
    <lineage>
        <taxon>unclassified sequences</taxon>
        <taxon>metagenomes</taxon>
        <taxon>ecological metagenomes</taxon>
    </lineage>
</organism>
<dbReference type="PROSITE" id="PS51257">
    <property type="entry name" value="PROKAR_LIPOPROTEIN"/>
    <property type="match status" value="1"/>
</dbReference>
<feature type="region of interest" description="Disordered" evidence="2">
    <location>
        <begin position="40"/>
        <end position="107"/>
    </location>
</feature>
<dbReference type="PROSITE" id="PS50005">
    <property type="entry name" value="TPR"/>
    <property type="match status" value="1"/>
</dbReference>
<dbReference type="PROSITE" id="PS50293">
    <property type="entry name" value="TPR_REGION"/>
    <property type="match status" value="1"/>
</dbReference>
<evidence type="ECO:0000256" key="1">
    <source>
        <dbReference type="SAM" id="Coils"/>
    </source>
</evidence>
<protein>
    <submittedName>
        <fullName evidence="3">Uncharacterized protein</fullName>
    </submittedName>
</protein>
<feature type="non-terminal residue" evidence="3">
    <location>
        <position position="376"/>
    </location>
</feature>
<dbReference type="SUPFAM" id="SSF48452">
    <property type="entry name" value="TPR-like"/>
    <property type="match status" value="1"/>
</dbReference>
<evidence type="ECO:0000313" key="3">
    <source>
        <dbReference type="EMBL" id="GAF69887.1"/>
    </source>
</evidence>
<dbReference type="SMART" id="SM00028">
    <property type="entry name" value="TPR"/>
    <property type="match status" value="3"/>
</dbReference>
<feature type="coiled-coil region" evidence="1">
    <location>
        <begin position="243"/>
        <end position="279"/>
    </location>
</feature>
<comment type="caution">
    <text evidence="3">The sequence shown here is derived from an EMBL/GenBank/DDBJ whole genome shotgun (WGS) entry which is preliminary data.</text>
</comment>
<name>X0S1P6_9ZZZZ</name>
<evidence type="ECO:0000256" key="2">
    <source>
        <dbReference type="SAM" id="MobiDB-lite"/>
    </source>
</evidence>
<accession>X0S1P6</accession>
<dbReference type="AlphaFoldDB" id="X0S1P6"/>
<reference evidence="3" key="1">
    <citation type="journal article" date="2014" name="Front. Microbiol.">
        <title>High frequency of phylogenetically diverse reductive dehalogenase-homologous genes in deep subseafloor sedimentary metagenomes.</title>
        <authorList>
            <person name="Kawai M."/>
            <person name="Futagami T."/>
            <person name="Toyoda A."/>
            <person name="Takaki Y."/>
            <person name="Nishi S."/>
            <person name="Hori S."/>
            <person name="Arai W."/>
            <person name="Tsubouchi T."/>
            <person name="Morono Y."/>
            <person name="Uchiyama I."/>
            <person name="Ito T."/>
            <person name="Fujiyama A."/>
            <person name="Inagaki F."/>
            <person name="Takami H."/>
        </authorList>
    </citation>
    <scope>NUCLEOTIDE SEQUENCE</scope>
    <source>
        <strain evidence="3">Expedition CK06-06</strain>
    </source>
</reference>